<reference evidence="1 2" key="1">
    <citation type="journal article" date="2014" name="Genome Announc.">
        <title>Genome Sequence and Methylome of Soil Bacterium Gemmatirosa kalamazoonensis KBS708T, a Member of the Rarely Cultivated Gemmatimonadetes Phylum.</title>
        <authorList>
            <person name="Debruyn J.M."/>
            <person name="Radosevich M."/>
            <person name="Wommack K.E."/>
            <person name="Polson S.W."/>
            <person name="Hauser L.J."/>
            <person name="Fawaz M.N."/>
            <person name="Korlach J."/>
            <person name="Tsai Y.C."/>
        </authorList>
    </citation>
    <scope>NUCLEOTIDE SEQUENCE [LARGE SCALE GENOMIC DNA]</scope>
    <source>
        <strain evidence="1 2">KBS708</strain>
    </source>
</reference>
<dbReference type="SFLD" id="SFLDS00003">
    <property type="entry name" value="Haloacid_Dehalogenase"/>
    <property type="match status" value="1"/>
</dbReference>
<evidence type="ECO:0000313" key="1">
    <source>
        <dbReference type="EMBL" id="AHG88270.1"/>
    </source>
</evidence>
<dbReference type="InterPro" id="IPR023214">
    <property type="entry name" value="HAD_sf"/>
</dbReference>
<dbReference type="AlphaFoldDB" id="W0RD83"/>
<proteinExistence type="predicted"/>
<sequence length="219" mass="22715">MLTCRAILFDLDGVLADSIAAVERAWRAFADRHALDGDDIVTRVHGRRAVDSVRAIAPHADVDAEIAWLEAMEAGDTSDVVALPGAAEVLHVLPPDRWTVVTSGTRPVAEARLRAAGLPIPRHMVAAGEITRGKPDPEGYLRGADRLGVAPTDCVVVEDAPPGAAAARAAGMGLLALTTTHDAAAMAGADLVVPNLAAVEVTVHGDRIVIASRGRGRAS</sequence>
<dbReference type="KEGG" id="gba:J421_0733"/>
<dbReference type="GO" id="GO:0050308">
    <property type="term" value="F:sugar-phosphatase activity"/>
    <property type="evidence" value="ECO:0007669"/>
    <property type="project" value="TreeGrafter"/>
</dbReference>
<dbReference type="PANTHER" id="PTHR43481">
    <property type="entry name" value="FRUCTOSE-1-PHOSPHATE PHOSPHATASE"/>
    <property type="match status" value="1"/>
</dbReference>
<dbReference type="eggNOG" id="COG0637">
    <property type="taxonomic scope" value="Bacteria"/>
</dbReference>
<dbReference type="SFLD" id="SFLDG01129">
    <property type="entry name" value="C1.5:_HAD__Beta-PGM__Phosphata"/>
    <property type="match status" value="1"/>
</dbReference>
<dbReference type="Proteomes" id="UP000019151">
    <property type="component" value="Chromosome"/>
</dbReference>
<dbReference type="HOGENOM" id="CLU_045011_13_4_0"/>
<dbReference type="InterPro" id="IPR006439">
    <property type="entry name" value="HAD-SF_hydro_IA"/>
</dbReference>
<name>W0RD83_9BACT</name>
<dbReference type="InterPro" id="IPR051806">
    <property type="entry name" value="HAD-like_SPP"/>
</dbReference>
<evidence type="ECO:0000313" key="2">
    <source>
        <dbReference type="Proteomes" id="UP000019151"/>
    </source>
</evidence>
<keyword evidence="1" id="KW-0378">Hydrolase</keyword>
<dbReference type="OrthoDB" id="9800058at2"/>
<dbReference type="RefSeq" id="WP_025409815.1">
    <property type="nucleotide sequence ID" value="NZ_CP007128.1"/>
</dbReference>
<dbReference type="InParanoid" id="W0RD83"/>
<accession>W0RD83</accession>
<gene>
    <name evidence="1" type="ORF">J421_0733</name>
</gene>
<dbReference type="SUPFAM" id="SSF56784">
    <property type="entry name" value="HAD-like"/>
    <property type="match status" value="1"/>
</dbReference>
<dbReference type="Gene3D" id="1.10.150.240">
    <property type="entry name" value="Putative phosphatase, domain 2"/>
    <property type="match status" value="1"/>
</dbReference>
<dbReference type="InterPro" id="IPR023198">
    <property type="entry name" value="PGP-like_dom2"/>
</dbReference>
<organism evidence="1 2">
    <name type="scientific">Gemmatirosa kalamazoonensis</name>
    <dbReference type="NCBI Taxonomy" id="861299"/>
    <lineage>
        <taxon>Bacteria</taxon>
        <taxon>Pseudomonadati</taxon>
        <taxon>Gemmatimonadota</taxon>
        <taxon>Gemmatimonadia</taxon>
        <taxon>Gemmatimonadales</taxon>
        <taxon>Gemmatimonadaceae</taxon>
        <taxon>Gemmatirosa</taxon>
    </lineage>
</organism>
<dbReference type="STRING" id="861299.J421_0733"/>
<dbReference type="PANTHER" id="PTHR43481:SF4">
    <property type="entry name" value="GLYCEROL-1-PHOSPHATE PHOSPHOHYDROLASE 1-RELATED"/>
    <property type="match status" value="1"/>
</dbReference>
<protein>
    <submittedName>
        <fullName evidence="1">HAD-superfamily hydrolase, subfamily IA, variant 3</fullName>
    </submittedName>
</protein>
<dbReference type="NCBIfam" id="TIGR01509">
    <property type="entry name" value="HAD-SF-IA-v3"/>
    <property type="match status" value="1"/>
</dbReference>
<dbReference type="EMBL" id="CP007128">
    <property type="protein sequence ID" value="AHG88270.1"/>
    <property type="molecule type" value="Genomic_DNA"/>
</dbReference>
<dbReference type="InterPro" id="IPR036412">
    <property type="entry name" value="HAD-like_sf"/>
</dbReference>
<dbReference type="FunCoup" id="W0RD83">
    <property type="interactions" value="48"/>
</dbReference>
<dbReference type="Pfam" id="PF00702">
    <property type="entry name" value="Hydrolase"/>
    <property type="match status" value="1"/>
</dbReference>
<dbReference type="Gene3D" id="3.40.50.1000">
    <property type="entry name" value="HAD superfamily/HAD-like"/>
    <property type="match status" value="1"/>
</dbReference>
<keyword evidence="2" id="KW-1185">Reference proteome</keyword>